<dbReference type="PANTHER" id="PTHR43861">
    <property type="entry name" value="TRANS-ACONITATE 2-METHYLTRANSFERASE-RELATED"/>
    <property type="match status" value="1"/>
</dbReference>
<evidence type="ECO:0000313" key="2">
    <source>
        <dbReference type="Proteomes" id="UP000233435"/>
    </source>
</evidence>
<dbReference type="AlphaFoldDB" id="A0A2N3HLJ2"/>
<dbReference type="InterPro" id="IPR029063">
    <property type="entry name" value="SAM-dependent_MTases_sf"/>
</dbReference>
<dbReference type="CDD" id="cd02440">
    <property type="entry name" value="AdoMet_MTases"/>
    <property type="match status" value="1"/>
</dbReference>
<keyword evidence="1" id="KW-0808">Transferase</keyword>
<sequence>MANENSNKTFLKVKDHSVSQEEFDLIQNSKYGYLETFPKPSSDKLPDYYKSDNYISHTDSRRNLFEKAYHLVRTFSLNRKLKLINSFSLNGKTLLDVGCGTGDFLEVAKSNNWTVFGIEPNEQARSIANKKTENAIFDVDKLLEFNASSFDVITLWHVLEHLPNLEEQINVFKKLLKPRGFLIIAVPNYNSFDAMHYQEFWAAYDVPRHLWHFNKQSISNLFKDVSMEVEKIKPMYFDAFYVSLLSEKYKSGKMNFFKGFWIGLFSNLKSLQTKEASSLIYIIKNT</sequence>
<dbReference type="Pfam" id="PF13489">
    <property type="entry name" value="Methyltransf_23"/>
    <property type="match status" value="1"/>
</dbReference>
<organism evidence="1 2">
    <name type="scientific">Confluentibacter flavum</name>
    <dbReference type="NCBI Taxonomy" id="1909700"/>
    <lineage>
        <taxon>Bacteria</taxon>
        <taxon>Pseudomonadati</taxon>
        <taxon>Bacteroidota</taxon>
        <taxon>Flavobacteriia</taxon>
        <taxon>Flavobacteriales</taxon>
        <taxon>Flavobacteriaceae</taxon>
        <taxon>Confluentibacter</taxon>
    </lineage>
</organism>
<reference evidence="1 2" key="1">
    <citation type="submission" date="2017-12" db="EMBL/GenBank/DDBJ databases">
        <title>Confluentibacter flavum sp. nov., isolated from the saline lake.</title>
        <authorList>
            <person name="Yu L."/>
        </authorList>
    </citation>
    <scope>NUCLEOTIDE SEQUENCE [LARGE SCALE GENOMIC DNA]</scope>
    <source>
        <strain evidence="1 2">3B</strain>
    </source>
</reference>
<dbReference type="OrthoDB" id="2370471at2"/>
<dbReference type="RefSeq" id="WP_106659161.1">
    <property type="nucleotide sequence ID" value="NZ_PJEO01000017.1"/>
</dbReference>
<accession>A0A2N3HLJ2</accession>
<evidence type="ECO:0000313" key="1">
    <source>
        <dbReference type="EMBL" id="PKQ45772.1"/>
    </source>
</evidence>
<keyword evidence="1" id="KW-0489">Methyltransferase</keyword>
<dbReference type="PANTHER" id="PTHR43861:SF6">
    <property type="entry name" value="METHYLTRANSFERASE TYPE 11"/>
    <property type="match status" value="1"/>
</dbReference>
<dbReference type="GO" id="GO:0032259">
    <property type="term" value="P:methylation"/>
    <property type="evidence" value="ECO:0007669"/>
    <property type="project" value="UniProtKB-KW"/>
</dbReference>
<dbReference type="Proteomes" id="UP000233435">
    <property type="component" value="Unassembled WGS sequence"/>
</dbReference>
<keyword evidence="2" id="KW-1185">Reference proteome</keyword>
<protein>
    <submittedName>
        <fullName evidence="1">Methyltransferase</fullName>
    </submittedName>
</protein>
<dbReference type="GO" id="GO:0008168">
    <property type="term" value="F:methyltransferase activity"/>
    <property type="evidence" value="ECO:0007669"/>
    <property type="project" value="UniProtKB-KW"/>
</dbReference>
<dbReference type="Gene3D" id="3.40.50.150">
    <property type="entry name" value="Vaccinia Virus protein VP39"/>
    <property type="match status" value="1"/>
</dbReference>
<gene>
    <name evidence="1" type="ORF">CSW08_06825</name>
</gene>
<name>A0A2N3HLJ2_9FLAO</name>
<comment type="caution">
    <text evidence="1">The sequence shown here is derived from an EMBL/GenBank/DDBJ whole genome shotgun (WGS) entry which is preliminary data.</text>
</comment>
<dbReference type="EMBL" id="PJEO01000017">
    <property type="protein sequence ID" value="PKQ45772.1"/>
    <property type="molecule type" value="Genomic_DNA"/>
</dbReference>
<proteinExistence type="predicted"/>
<dbReference type="SUPFAM" id="SSF53335">
    <property type="entry name" value="S-adenosyl-L-methionine-dependent methyltransferases"/>
    <property type="match status" value="1"/>
</dbReference>